<dbReference type="GeneID" id="10504077"/>
<evidence type="ECO:0000259" key="5">
    <source>
        <dbReference type="Pfam" id="PF23753"/>
    </source>
</evidence>
<evidence type="ECO:0000256" key="1">
    <source>
        <dbReference type="PROSITE-ProRule" id="PRU00221"/>
    </source>
</evidence>
<feature type="domain" description="WDR11 second beta-propeller" evidence="4">
    <location>
        <begin position="489"/>
        <end position="633"/>
    </location>
</feature>
<accession>F0ZGX8</accession>
<dbReference type="OrthoDB" id="1291858at2759"/>
<dbReference type="PROSITE" id="PS50082">
    <property type="entry name" value="WD_REPEATS_2"/>
    <property type="match status" value="1"/>
</dbReference>
<dbReference type="GO" id="GO:0005737">
    <property type="term" value="C:cytoplasm"/>
    <property type="evidence" value="ECO:0000318"/>
    <property type="project" value="GO_Central"/>
</dbReference>
<feature type="domain" description="WDR11 second beta-propeller" evidence="4">
    <location>
        <begin position="680"/>
        <end position="793"/>
    </location>
</feature>
<feature type="region of interest" description="Disordered" evidence="2">
    <location>
        <begin position="1038"/>
        <end position="1074"/>
    </location>
</feature>
<feature type="region of interest" description="Disordered" evidence="2">
    <location>
        <begin position="1089"/>
        <end position="1151"/>
    </location>
</feature>
<dbReference type="Gene3D" id="2.130.10.10">
    <property type="entry name" value="YVTN repeat-like/Quinoprotein amine dehydrogenase"/>
    <property type="match status" value="3"/>
</dbReference>
<dbReference type="InterPro" id="IPR036322">
    <property type="entry name" value="WD40_repeat_dom_sf"/>
</dbReference>
<dbReference type="EMBL" id="GL871016">
    <property type="protein sequence ID" value="EGC36790.1"/>
    <property type="molecule type" value="Genomic_DNA"/>
</dbReference>
<dbReference type="Proteomes" id="UP000001064">
    <property type="component" value="Unassembled WGS sequence"/>
</dbReference>
<dbReference type="InParanoid" id="F0ZGX8"/>
<gene>
    <name evidence="6" type="ORF">DICPUDRAFT_87252</name>
</gene>
<dbReference type="STRING" id="5786.F0ZGX8"/>
<feature type="compositionally biased region" description="Polar residues" evidence="2">
    <location>
        <begin position="1134"/>
        <end position="1151"/>
    </location>
</feature>
<feature type="region of interest" description="Disordered" evidence="2">
    <location>
        <begin position="1162"/>
        <end position="1181"/>
    </location>
</feature>
<feature type="compositionally biased region" description="Low complexity" evidence="2">
    <location>
        <begin position="1165"/>
        <end position="1179"/>
    </location>
</feature>
<feature type="compositionally biased region" description="Low complexity" evidence="2">
    <location>
        <begin position="94"/>
        <end position="117"/>
    </location>
</feature>
<dbReference type="RefSeq" id="XP_003286661.1">
    <property type="nucleotide sequence ID" value="XM_003286613.1"/>
</dbReference>
<dbReference type="InterPro" id="IPR039694">
    <property type="entry name" value="WDR11"/>
</dbReference>
<proteinExistence type="predicted"/>
<dbReference type="OMA" id="RPFELWE"/>
<dbReference type="SMART" id="SM00320">
    <property type="entry name" value="WD40"/>
    <property type="match status" value="6"/>
</dbReference>
<dbReference type="InterPro" id="IPR057854">
    <property type="entry name" value="TPR_WDR11"/>
</dbReference>
<evidence type="ECO:0000259" key="3">
    <source>
        <dbReference type="Pfam" id="PF23751"/>
    </source>
</evidence>
<feature type="compositionally biased region" description="Low complexity" evidence="2">
    <location>
        <begin position="1038"/>
        <end position="1071"/>
    </location>
</feature>
<dbReference type="FunCoup" id="F0ZGX8">
    <property type="interactions" value="270"/>
</dbReference>
<feature type="repeat" description="WD" evidence="1">
    <location>
        <begin position="151"/>
        <end position="192"/>
    </location>
</feature>
<keyword evidence="1" id="KW-0853">WD repeat</keyword>
<dbReference type="Pfam" id="PF23753">
    <property type="entry name" value="TPR_WDR11"/>
    <property type="match status" value="1"/>
</dbReference>
<dbReference type="VEuPathDB" id="AmoebaDB:DICPUDRAFT_87252"/>
<dbReference type="InterPro" id="IPR057853">
    <property type="entry name" value="Beta-prop_WDR11_2nd"/>
</dbReference>
<feature type="domain" description="WDR11 first beta-propeller" evidence="3">
    <location>
        <begin position="24"/>
        <end position="376"/>
    </location>
</feature>
<dbReference type="eggNOG" id="KOG1912">
    <property type="taxonomic scope" value="Eukaryota"/>
</dbReference>
<feature type="region of interest" description="Disordered" evidence="2">
    <location>
        <begin position="272"/>
        <end position="294"/>
    </location>
</feature>
<evidence type="ECO:0000256" key="2">
    <source>
        <dbReference type="SAM" id="MobiDB-lite"/>
    </source>
</evidence>
<evidence type="ECO:0000313" key="6">
    <source>
        <dbReference type="EMBL" id="EGC36790.1"/>
    </source>
</evidence>
<dbReference type="InterPro" id="IPR057852">
    <property type="entry name" value="Beta-prop_WDR11_1st"/>
</dbReference>
<dbReference type="KEGG" id="dpp:DICPUDRAFT_87252"/>
<feature type="compositionally biased region" description="Low complexity" evidence="2">
    <location>
        <begin position="1094"/>
        <end position="1133"/>
    </location>
</feature>
<reference evidence="7" key="1">
    <citation type="journal article" date="2011" name="Genome Biol.">
        <title>Comparative genomics of the social amoebae Dictyostelium discoideum and Dictyostelium purpureum.</title>
        <authorList>
            <consortium name="US DOE Joint Genome Institute (JGI-PGF)"/>
            <person name="Sucgang R."/>
            <person name="Kuo A."/>
            <person name="Tian X."/>
            <person name="Salerno W."/>
            <person name="Parikh A."/>
            <person name="Feasley C.L."/>
            <person name="Dalin E."/>
            <person name="Tu H."/>
            <person name="Huang E."/>
            <person name="Barry K."/>
            <person name="Lindquist E."/>
            <person name="Shapiro H."/>
            <person name="Bruce D."/>
            <person name="Schmutz J."/>
            <person name="Salamov A."/>
            <person name="Fey P."/>
            <person name="Gaudet P."/>
            <person name="Anjard C."/>
            <person name="Babu M.M."/>
            <person name="Basu S."/>
            <person name="Bushmanova Y."/>
            <person name="van der Wel H."/>
            <person name="Katoh-Kurasawa M."/>
            <person name="Dinh C."/>
            <person name="Coutinho P.M."/>
            <person name="Saito T."/>
            <person name="Elias M."/>
            <person name="Schaap P."/>
            <person name="Kay R.R."/>
            <person name="Henrissat B."/>
            <person name="Eichinger L."/>
            <person name="Rivero F."/>
            <person name="Putnam N.H."/>
            <person name="West C.M."/>
            <person name="Loomis W.F."/>
            <person name="Chisholm R.L."/>
            <person name="Shaulsky G."/>
            <person name="Strassmann J.E."/>
            <person name="Queller D.C."/>
            <person name="Kuspa A."/>
            <person name="Grigoriev I.V."/>
        </authorList>
    </citation>
    <scope>NUCLEOTIDE SEQUENCE [LARGE SCALE GENOMIC DNA]</scope>
    <source>
        <strain evidence="7">QSDP1</strain>
    </source>
</reference>
<dbReference type="InterPro" id="IPR001680">
    <property type="entry name" value="WD40_rpt"/>
</dbReference>
<dbReference type="PANTHER" id="PTHR14593:SF5">
    <property type="entry name" value="WD REPEAT-CONTAINING PROTEIN 11"/>
    <property type="match status" value="1"/>
</dbReference>
<protein>
    <submittedName>
        <fullName evidence="6">Uncharacterized protein</fullName>
    </submittedName>
</protein>
<organism evidence="6 7">
    <name type="scientific">Dictyostelium purpureum</name>
    <name type="common">Slime mold</name>
    <dbReference type="NCBI Taxonomy" id="5786"/>
    <lineage>
        <taxon>Eukaryota</taxon>
        <taxon>Amoebozoa</taxon>
        <taxon>Evosea</taxon>
        <taxon>Eumycetozoa</taxon>
        <taxon>Dictyostelia</taxon>
        <taxon>Dictyosteliales</taxon>
        <taxon>Dictyosteliaceae</taxon>
        <taxon>Dictyostelium</taxon>
    </lineage>
</organism>
<keyword evidence="7" id="KW-1185">Reference proteome</keyword>
<dbReference type="InterPro" id="IPR015943">
    <property type="entry name" value="WD40/YVTN_repeat-like_dom_sf"/>
</dbReference>
<sequence>MASNNTQQTINNKPQIKIFPSKLNKDNKNAIDWHWQNLVAYGCYSHVVIVDPFHLQVLQTLDEHRYNVSIVKWSNDISVSSTTYLSSNPQINIGSQSPPQGSQQSSPSQQAQQQAQQHNNLIRLASADINGHILIWSVLDANVLMYLPNTESNHRSSISDLCWHPDEPDLLLALHTNYISLWNVSSGVKIWKRDIPDGFSGYSIQFDPFKSTRVFLATSFGCIYSIDELTTNTIPHLDFKYRISSKNSTPIINRDLNQLSTQWTQILNSTSSGQLSSSSSQSAPTSSASSNTAHSQQQQHLDFIQMKFSPYNKNLIYFVLRREIFIYDSTTNQLFGSLVLDRNKSNFLKILLCRDNPNLMFTLHEDGSITSWSRRVDGYNSHNYDQLSVSDLSHYLKKSKKKNHQIYSCTNSPFFEQTILSISGDGILWKWDFISEITTNAASNLFAPRLSPLSPVPLNGVIKLSISGFNETVSSPNTSLSVYPFYNRASISLIAIGTVHGTIQIVNMSNLKVQKEIFVWNRPIYGIRWLSPGRVLCFSFEEPEKGNYINSITSVDFRSGRIKEFRKVSGPEPTPIRGIRLSFSRKFLIILFKDRPFELWETKKFTCLRSFKPFVHIVGLEWLPPREDSEVELSSDFSKYEAKEQFTFIMQDGTIKNCTIESNSVTLQDVHVDLGPLQSCFASKRDYLVSGDMGGTLHCWNSAKKKLHTFSTHRGPIKKIRFSPNASSNEILVLFSNGEFGIWDLNLNQRIAVGSYLLERDIRAIDFEWLTENNPMIVGSDHSLRVLDLSLSVTNSRFTFSSSIAQSIYSSDSNSGSGGYLYSPILLPTIQYLQLKNLLLNYRIFLYSDPLEERQDLNRSYDSTFIIKDNNEKNQKLLSLVDDKIISILSGQYNNEPQSQSQQEEEGEQEKNIRNSSSFIYKTSGISIAESILTVSQYFGDSKEIEFWRICISTLTRMKNRTQNNNLPFYNQDLIEFYDSLPCVPPIPVVETNTATNTTNSLSPQIQISNVNNSNIISPNPANTTPVLLTGNTNSNAINLNNIPPQQISTNTPSNSVSPSIQSSTPQPSNNAATTAASILKKPLASFFGFGQKTSSPQQTTQSSPQPSSQSVPQQQQQQPSQNQPQNISNNQQHSVAQSPPSTPSKGLNNILSPSTIFPILSVGNNTTPNPATTSTPNPLSMSQVFSSVASQLNQSTMDLGLSDASMNSGGSNTPSLYLSHDLNKSNCHPRGNQGQNYFHQNTLPNYYDIMLDPHSLRSIELDKADCYEKKRPDSELTKKLIEKNILLGRTPRAVNLLLDTTPDHPDFFNRAMKACVISASISPEYYQNTTKLIAENLIAVGKLDEGVQFLCLIGKTMEACKYLQSCDRWYDAAVLSKTNLSEEEHLVIFRAWIKHLLSTKQKQNIQQSINLLLSIGDFKSVVQILYDTQQYDIASFIIDCCLEYDILTIPSFDNNDDQDNQENDMVSSISLAMSSSLKISISSSTGSGNNISFKFNQLVQVIFKEYGNLLHQLGNFQAAQYYWKKAGKKDLNF</sequence>
<feature type="domain" description="WDR11 TPR" evidence="5">
    <location>
        <begin position="1273"/>
        <end position="1465"/>
    </location>
</feature>
<evidence type="ECO:0000259" key="4">
    <source>
        <dbReference type="Pfam" id="PF23752"/>
    </source>
</evidence>
<name>F0ZGX8_DICPU</name>
<dbReference type="Pfam" id="PF23752">
    <property type="entry name" value="Beta-prop_WDR11_2nd"/>
    <property type="match status" value="2"/>
</dbReference>
<dbReference type="SUPFAM" id="SSF50978">
    <property type="entry name" value="WD40 repeat-like"/>
    <property type="match status" value="2"/>
</dbReference>
<dbReference type="Pfam" id="PF23751">
    <property type="entry name" value="Beta-prop_WDR11_1st"/>
    <property type="match status" value="1"/>
</dbReference>
<feature type="region of interest" description="Disordered" evidence="2">
    <location>
        <begin position="894"/>
        <end position="914"/>
    </location>
</feature>
<dbReference type="PANTHER" id="PTHR14593">
    <property type="entry name" value="WD REPEAT-CONTAINING PROTEIN 11"/>
    <property type="match status" value="1"/>
</dbReference>
<feature type="region of interest" description="Disordered" evidence="2">
    <location>
        <begin position="89"/>
        <end position="117"/>
    </location>
</feature>
<evidence type="ECO:0000313" key="7">
    <source>
        <dbReference type="Proteomes" id="UP000001064"/>
    </source>
</evidence>